<evidence type="ECO:0000313" key="1">
    <source>
        <dbReference type="EMBL" id="MDH6504791.1"/>
    </source>
</evidence>
<dbReference type="InterPro" id="IPR014858">
    <property type="entry name" value="BrxB"/>
</dbReference>
<dbReference type="Proteomes" id="UP001161160">
    <property type="component" value="Unassembled WGS sequence"/>
</dbReference>
<accession>A0AA43S7F5</accession>
<sequence>MPSLKADFDELRERIRYGRELGHASFEPIYYLVFPPEQIIEVKRQTPAWISKLNQEGWEVNTFSVAENVWALLKENPLWSLCVMEDKAAPLDWSRTNKSLADILTSENALLRRLENALQPLEGNKNAMLLVTDLEALHPFLRIGVIESQLQGKFHVPTVFLYPGIRTGKTRLKFLGFYPEDGNYRSVHVGG</sequence>
<dbReference type="RefSeq" id="WP_280757030.1">
    <property type="nucleotide sequence ID" value="NZ_JARXXW010000007.1"/>
</dbReference>
<name>A0AA43S7F5_9BURK</name>
<evidence type="ECO:0000313" key="2">
    <source>
        <dbReference type="Proteomes" id="UP001161160"/>
    </source>
</evidence>
<dbReference type="Pfam" id="PF08747">
    <property type="entry name" value="BrxB"/>
    <property type="match status" value="1"/>
</dbReference>
<reference evidence="1" key="1">
    <citation type="submission" date="2023-04" db="EMBL/GenBank/DDBJ databases">
        <title>Genome Encyclopedia of Bacteria and Archaea VI: Functional Genomics of Type Strains.</title>
        <authorList>
            <person name="Whitman W."/>
        </authorList>
    </citation>
    <scope>NUCLEOTIDE SEQUENCE</scope>
    <source>
        <strain evidence="1">Enz.4-51</strain>
    </source>
</reference>
<gene>
    <name evidence="1" type="ORF">M2127_002120</name>
</gene>
<keyword evidence="2" id="KW-1185">Reference proteome</keyword>
<evidence type="ECO:0008006" key="3">
    <source>
        <dbReference type="Google" id="ProtNLM"/>
    </source>
</evidence>
<protein>
    <recommendedName>
        <fullName evidence="3">DUF1788 domain-containing protein</fullName>
    </recommendedName>
</protein>
<dbReference type="EMBL" id="JARXYA010000015">
    <property type="protein sequence ID" value="MDH6504791.1"/>
    <property type="molecule type" value="Genomic_DNA"/>
</dbReference>
<organism evidence="1 2">
    <name type="scientific">Polynucleobacter sphagniphilus</name>
    <dbReference type="NCBI Taxonomy" id="1743169"/>
    <lineage>
        <taxon>Bacteria</taxon>
        <taxon>Pseudomonadati</taxon>
        <taxon>Pseudomonadota</taxon>
        <taxon>Betaproteobacteria</taxon>
        <taxon>Burkholderiales</taxon>
        <taxon>Burkholderiaceae</taxon>
        <taxon>Polynucleobacter</taxon>
    </lineage>
</organism>
<proteinExistence type="predicted"/>
<dbReference type="AlphaFoldDB" id="A0AA43S7F5"/>
<comment type="caution">
    <text evidence="1">The sequence shown here is derived from an EMBL/GenBank/DDBJ whole genome shotgun (WGS) entry which is preliminary data.</text>
</comment>